<dbReference type="InterPro" id="IPR050823">
    <property type="entry name" value="Plant_Ser_Thr_Prot_Kinase"/>
</dbReference>
<dbReference type="GO" id="GO:0005524">
    <property type="term" value="F:ATP binding"/>
    <property type="evidence" value="ECO:0007669"/>
    <property type="project" value="InterPro"/>
</dbReference>
<gene>
    <name evidence="2" type="ORF">OIU84_000995</name>
</gene>
<evidence type="ECO:0000259" key="1">
    <source>
        <dbReference type="PROSITE" id="PS50011"/>
    </source>
</evidence>
<dbReference type="PROSITE" id="PS50011">
    <property type="entry name" value="PROTEIN_KINASE_DOM"/>
    <property type="match status" value="1"/>
</dbReference>
<evidence type="ECO:0000313" key="3">
    <source>
        <dbReference type="Proteomes" id="UP001162972"/>
    </source>
</evidence>
<accession>A0AAD6L5X5</accession>
<dbReference type="EMBL" id="JAPFFJ010000001">
    <property type="protein sequence ID" value="KAJ6435879.1"/>
    <property type="molecule type" value="Genomic_DNA"/>
</dbReference>
<name>A0AAD6L5X5_9ROSI</name>
<dbReference type="SUPFAM" id="SSF56112">
    <property type="entry name" value="Protein kinase-like (PK-like)"/>
    <property type="match status" value="1"/>
</dbReference>
<dbReference type="Pfam" id="PF00069">
    <property type="entry name" value="Pkinase"/>
    <property type="match status" value="1"/>
</dbReference>
<evidence type="ECO:0000313" key="2">
    <source>
        <dbReference type="EMBL" id="KAJ6435879.1"/>
    </source>
</evidence>
<reference evidence="2 3" key="1">
    <citation type="journal article" date="2023" name="Int. J. Mol. Sci.">
        <title>De Novo Assembly and Annotation of 11 Diverse Shrub Willow (Salix) Genomes Reveals Novel Gene Organization in Sex-Linked Regions.</title>
        <authorList>
            <person name="Hyden B."/>
            <person name="Feng K."/>
            <person name="Yates T.B."/>
            <person name="Jawdy S."/>
            <person name="Cereghino C."/>
            <person name="Smart L.B."/>
            <person name="Muchero W."/>
        </authorList>
    </citation>
    <scope>NUCLEOTIDE SEQUENCE [LARGE SCALE GENOMIC DNA]</scope>
    <source>
        <tissue evidence="2">Shoot tip</tissue>
    </source>
</reference>
<organism evidence="2 3">
    <name type="scientific">Salix udensis</name>
    <dbReference type="NCBI Taxonomy" id="889485"/>
    <lineage>
        <taxon>Eukaryota</taxon>
        <taxon>Viridiplantae</taxon>
        <taxon>Streptophyta</taxon>
        <taxon>Embryophyta</taxon>
        <taxon>Tracheophyta</taxon>
        <taxon>Spermatophyta</taxon>
        <taxon>Magnoliopsida</taxon>
        <taxon>eudicotyledons</taxon>
        <taxon>Gunneridae</taxon>
        <taxon>Pentapetalae</taxon>
        <taxon>rosids</taxon>
        <taxon>fabids</taxon>
        <taxon>Malpighiales</taxon>
        <taxon>Salicaceae</taxon>
        <taxon>Saliceae</taxon>
        <taxon>Salix</taxon>
    </lineage>
</organism>
<dbReference type="InterPro" id="IPR011009">
    <property type="entry name" value="Kinase-like_dom_sf"/>
</dbReference>
<dbReference type="Gene3D" id="1.10.510.10">
    <property type="entry name" value="Transferase(Phosphotransferase) domain 1"/>
    <property type="match status" value="1"/>
</dbReference>
<sequence length="93" mass="10369">MYFLMSHMLQRYQTLAWRNGHPATGDTYITGQVVGTKGYAAPEYVRDGKLYIKSDVYSFGVVLVEMLTGLRVGGEVPSQTGFKNGFSFCSVSW</sequence>
<protein>
    <recommendedName>
        <fullName evidence="1">Protein kinase domain-containing protein</fullName>
    </recommendedName>
</protein>
<feature type="domain" description="Protein kinase" evidence="1">
    <location>
        <begin position="1"/>
        <end position="93"/>
    </location>
</feature>
<proteinExistence type="predicted"/>
<dbReference type="PANTHER" id="PTHR45621">
    <property type="entry name" value="OS01G0588500 PROTEIN-RELATED"/>
    <property type="match status" value="1"/>
</dbReference>
<comment type="caution">
    <text evidence="2">The sequence shown here is derived from an EMBL/GenBank/DDBJ whole genome shotgun (WGS) entry which is preliminary data.</text>
</comment>
<keyword evidence="3" id="KW-1185">Reference proteome</keyword>
<dbReference type="AlphaFoldDB" id="A0AAD6L5X5"/>
<dbReference type="GO" id="GO:0004672">
    <property type="term" value="F:protein kinase activity"/>
    <property type="evidence" value="ECO:0007669"/>
    <property type="project" value="InterPro"/>
</dbReference>
<dbReference type="InterPro" id="IPR000719">
    <property type="entry name" value="Prot_kinase_dom"/>
</dbReference>
<dbReference type="Proteomes" id="UP001162972">
    <property type="component" value="Chromosome 18"/>
</dbReference>